<dbReference type="GO" id="GO:0016226">
    <property type="term" value="P:iron-sulfur cluster assembly"/>
    <property type="evidence" value="ECO:0007669"/>
    <property type="project" value="InterPro"/>
</dbReference>
<dbReference type="InterPro" id="IPR034904">
    <property type="entry name" value="FSCA_dom_sf"/>
</dbReference>
<dbReference type="PANTHER" id="PTHR11178:SF25">
    <property type="entry name" value="NIFU-LIKE PROTEIN 3, CHLOROPLASTIC"/>
    <property type="match status" value="1"/>
</dbReference>
<dbReference type="PANTHER" id="PTHR11178">
    <property type="entry name" value="IRON-SULFUR CLUSTER SCAFFOLD PROTEIN NFU-RELATED"/>
    <property type="match status" value="1"/>
</dbReference>
<evidence type="ECO:0000313" key="4">
    <source>
        <dbReference type="EMBL" id="CAD9418451.1"/>
    </source>
</evidence>
<dbReference type="Gene3D" id="3.30.300.130">
    <property type="entry name" value="Fe-S cluster assembly (FSCA)"/>
    <property type="match status" value="2"/>
</dbReference>
<reference evidence="4" key="1">
    <citation type="submission" date="2021-01" db="EMBL/GenBank/DDBJ databases">
        <authorList>
            <person name="Corre E."/>
            <person name="Pelletier E."/>
            <person name="Niang G."/>
            <person name="Scheremetjew M."/>
            <person name="Finn R."/>
            <person name="Kale V."/>
            <person name="Holt S."/>
            <person name="Cochrane G."/>
            <person name="Meng A."/>
            <person name="Brown T."/>
            <person name="Cohen L."/>
        </authorList>
    </citation>
    <scope>NUCLEOTIDE SEQUENCE</scope>
    <source>
        <strain evidence="4">RCC1693</strain>
    </source>
</reference>
<dbReference type="GO" id="GO:0005506">
    <property type="term" value="F:iron ion binding"/>
    <property type="evidence" value="ECO:0007669"/>
    <property type="project" value="InterPro"/>
</dbReference>
<feature type="domain" description="NIF system FeS cluster assembly NifU C-terminal" evidence="3">
    <location>
        <begin position="97"/>
        <end position="161"/>
    </location>
</feature>
<dbReference type="GO" id="GO:0005198">
    <property type="term" value="F:structural molecule activity"/>
    <property type="evidence" value="ECO:0007669"/>
    <property type="project" value="UniProtKB-ARBA"/>
</dbReference>
<dbReference type="GO" id="GO:0009536">
    <property type="term" value="C:plastid"/>
    <property type="evidence" value="ECO:0007669"/>
    <property type="project" value="UniProtKB-ARBA"/>
</dbReference>
<accession>A0A7S2C848</accession>
<dbReference type="EMBL" id="HBGT01017546">
    <property type="protein sequence ID" value="CAD9418451.1"/>
    <property type="molecule type" value="Transcribed_RNA"/>
</dbReference>
<proteinExistence type="inferred from homology"/>
<feature type="chain" id="PRO_5031169161" description="NIF system FeS cluster assembly NifU C-terminal domain-containing protein" evidence="2">
    <location>
        <begin position="25"/>
        <end position="244"/>
    </location>
</feature>
<name>A0A7S2C848_9STRA</name>
<dbReference type="GO" id="GO:0051536">
    <property type="term" value="F:iron-sulfur cluster binding"/>
    <property type="evidence" value="ECO:0007669"/>
    <property type="project" value="InterPro"/>
</dbReference>
<protein>
    <recommendedName>
        <fullName evidence="3">NIF system FeS cluster assembly NifU C-terminal domain-containing protein</fullName>
    </recommendedName>
</protein>
<feature type="signal peptide" evidence="2">
    <location>
        <begin position="1"/>
        <end position="24"/>
    </location>
</feature>
<dbReference type="FunFam" id="3.30.300.130:FF:000003">
    <property type="entry name" value="NifU-like protein 3, chloroplastic"/>
    <property type="match status" value="1"/>
</dbReference>
<dbReference type="InterPro" id="IPR001075">
    <property type="entry name" value="NIF_FeS_clus_asmbl_NifU_C"/>
</dbReference>
<organism evidence="4">
    <name type="scientific">Florenciella parvula</name>
    <dbReference type="NCBI Taxonomy" id="236787"/>
    <lineage>
        <taxon>Eukaryota</taxon>
        <taxon>Sar</taxon>
        <taxon>Stramenopiles</taxon>
        <taxon>Ochrophyta</taxon>
        <taxon>Dictyochophyceae</taxon>
        <taxon>Florenciellales</taxon>
        <taxon>Florenciella</taxon>
    </lineage>
</organism>
<gene>
    <name evidence="4" type="ORF">FPAR1323_LOCUS9315</name>
</gene>
<sequence length="244" mass="26505">MALTLTRLTMLALTLASAAEAWLARPVAASWGLSRPHAGPFGRGIHRVYGEVTSPFEQRLEDMEDDDGDEEEGDFEGMVGGASQIEGPLDLNWDNVDLILDEMRPYLISDGGNVVISEIDGPVVKLELQGACGSCPSSTMTMKMGLERRLKEAIPEISEVVQAMPDSPPLTEESVDGILEGIRPFLQVAGGKIEIESLTGVDSIQPQLVLKMTGASSSIQSVKLEIMQRIQRFFMISGLRIDFV</sequence>
<keyword evidence="2" id="KW-0732">Signal</keyword>
<evidence type="ECO:0000256" key="1">
    <source>
        <dbReference type="ARBA" id="ARBA00006420"/>
    </source>
</evidence>
<comment type="similarity">
    <text evidence="1">Belongs to the NifU family.</text>
</comment>
<evidence type="ECO:0000256" key="2">
    <source>
        <dbReference type="SAM" id="SignalP"/>
    </source>
</evidence>
<evidence type="ECO:0000259" key="3">
    <source>
        <dbReference type="Pfam" id="PF01106"/>
    </source>
</evidence>
<dbReference type="AlphaFoldDB" id="A0A7S2C848"/>
<dbReference type="GO" id="GO:0005739">
    <property type="term" value="C:mitochondrion"/>
    <property type="evidence" value="ECO:0007669"/>
    <property type="project" value="TreeGrafter"/>
</dbReference>
<dbReference type="SUPFAM" id="SSF117916">
    <property type="entry name" value="Fe-S cluster assembly (FSCA) domain-like"/>
    <property type="match status" value="1"/>
</dbReference>
<dbReference type="Pfam" id="PF01106">
    <property type="entry name" value="NifU"/>
    <property type="match status" value="1"/>
</dbReference>